<feature type="transmembrane region" description="Helical" evidence="1">
    <location>
        <begin position="163"/>
        <end position="185"/>
    </location>
</feature>
<keyword evidence="3" id="KW-1185">Reference proteome</keyword>
<evidence type="ECO:0000313" key="3">
    <source>
        <dbReference type="Proteomes" id="UP001061958"/>
    </source>
</evidence>
<organism evidence="2 3">
    <name type="scientific">Galdieria partita</name>
    <dbReference type="NCBI Taxonomy" id="83374"/>
    <lineage>
        <taxon>Eukaryota</taxon>
        <taxon>Rhodophyta</taxon>
        <taxon>Bangiophyceae</taxon>
        <taxon>Galdieriales</taxon>
        <taxon>Galdieriaceae</taxon>
        <taxon>Galdieria</taxon>
    </lineage>
</organism>
<sequence>MTDSKNSSYWKLYKHIILKGFQGGALLGLANVPYIAYNNIYKGSFSSGRDLTSTLALVWKITQETSWKAASWGLVGATLSGAIGVAKLSIMDPLDVQGRVEALSESKGQLEMDRLAKYSAIVGGTLFGLKEVASTISNSHSVSSNTWSFDVANADLGKLTSSLLGAVVYGAAIGTAAGVASHLIFKPEYRPRISKMLTNLFY</sequence>
<keyword evidence="1" id="KW-0812">Transmembrane</keyword>
<keyword evidence="1" id="KW-1133">Transmembrane helix</keyword>
<evidence type="ECO:0000313" key="2">
    <source>
        <dbReference type="EMBL" id="GJQ12238.1"/>
    </source>
</evidence>
<dbReference type="EMBL" id="BQMJ01000031">
    <property type="protein sequence ID" value="GJQ12238.1"/>
    <property type="molecule type" value="Genomic_DNA"/>
</dbReference>
<proteinExistence type="predicted"/>
<dbReference type="OrthoDB" id="10341478at2759"/>
<reference evidence="2" key="1">
    <citation type="journal article" date="2022" name="Proc. Natl. Acad. Sci. U.S.A.">
        <title>Life cycle and functional genomics of the unicellular red alga Galdieria for elucidating algal and plant evolution and industrial use.</title>
        <authorList>
            <person name="Hirooka S."/>
            <person name="Itabashi T."/>
            <person name="Ichinose T.M."/>
            <person name="Onuma R."/>
            <person name="Fujiwara T."/>
            <person name="Yamashita S."/>
            <person name="Jong L.W."/>
            <person name="Tomita R."/>
            <person name="Iwane A.H."/>
            <person name="Miyagishima S.Y."/>
        </authorList>
    </citation>
    <scope>NUCLEOTIDE SEQUENCE</scope>
    <source>
        <strain evidence="2">NBRC 102759</strain>
    </source>
</reference>
<protein>
    <submittedName>
        <fullName evidence="2">Uncharacterized protein</fullName>
    </submittedName>
</protein>
<reference evidence="2" key="2">
    <citation type="submission" date="2022-01" db="EMBL/GenBank/DDBJ databases">
        <authorList>
            <person name="Hirooka S."/>
            <person name="Miyagishima S.Y."/>
        </authorList>
    </citation>
    <scope>NUCLEOTIDE SEQUENCE</scope>
    <source>
        <strain evidence="2">NBRC 102759</strain>
    </source>
</reference>
<keyword evidence="1" id="KW-0472">Membrane</keyword>
<evidence type="ECO:0000256" key="1">
    <source>
        <dbReference type="SAM" id="Phobius"/>
    </source>
</evidence>
<gene>
    <name evidence="2" type="ORF">GpartN1_g4029.t1</name>
</gene>
<accession>A0A9C7PWP0</accession>
<dbReference type="AlphaFoldDB" id="A0A9C7PWP0"/>
<name>A0A9C7PWP0_9RHOD</name>
<comment type="caution">
    <text evidence="2">The sequence shown here is derived from an EMBL/GenBank/DDBJ whole genome shotgun (WGS) entry which is preliminary data.</text>
</comment>
<dbReference type="Proteomes" id="UP001061958">
    <property type="component" value="Unassembled WGS sequence"/>
</dbReference>